<feature type="transmembrane region" description="Helical" evidence="7">
    <location>
        <begin position="174"/>
        <end position="192"/>
    </location>
</feature>
<comment type="subcellular location">
    <subcellularLocation>
        <location evidence="1">Cell membrane</location>
        <topology evidence="1">Multi-pass membrane protein</topology>
    </subcellularLocation>
</comment>
<keyword evidence="3" id="KW-1003">Cell membrane</keyword>
<evidence type="ECO:0000256" key="1">
    <source>
        <dbReference type="ARBA" id="ARBA00004651"/>
    </source>
</evidence>
<keyword evidence="9" id="KW-1185">Reference proteome</keyword>
<dbReference type="Pfam" id="PF13440">
    <property type="entry name" value="Polysacc_synt_3"/>
    <property type="match status" value="1"/>
</dbReference>
<comment type="similarity">
    <text evidence="2">Belongs to the polysaccharide synthase family.</text>
</comment>
<feature type="transmembrane region" description="Helical" evidence="7">
    <location>
        <begin position="356"/>
        <end position="372"/>
    </location>
</feature>
<feature type="transmembrane region" description="Helical" evidence="7">
    <location>
        <begin position="327"/>
        <end position="349"/>
    </location>
</feature>
<evidence type="ECO:0000256" key="3">
    <source>
        <dbReference type="ARBA" id="ARBA00022475"/>
    </source>
</evidence>
<dbReference type="InterPro" id="IPR050833">
    <property type="entry name" value="Poly_Biosynth_Transport"/>
</dbReference>
<organism evidence="8 9">
    <name type="scientific">Noviherbaspirillum saxi</name>
    <dbReference type="NCBI Taxonomy" id="2320863"/>
    <lineage>
        <taxon>Bacteria</taxon>
        <taxon>Pseudomonadati</taxon>
        <taxon>Pseudomonadota</taxon>
        <taxon>Betaproteobacteria</taxon>
        <taxon>Burkholderiales</taxon>
        <taxon>Oxalobacteraceae</taxon>
        <taxon>Noviherbaspirillum</taxon>
    </lineage>
</organism>
<dbReference type="EMBL" id="QYUO01000002">
    <property type="protein sequence ID" value="RJF95874.1"/>
    <property type="molecule type" value="Genomic_DNA"/>
</dbReference>
<dbReference type="PANTHER" id="PTHR30250">
    <property type="entry name" value="PST FAMILY PREDICTED COLANIC ACID TRANSPORTER"/>
    <property type="match status" value="1"/>
</dbReference>
<evidence type="ECO:0000256" key="7">
    <source>
        <dbReference type="SAM" id="Phobius"/>
    </source>
</evidence>
<evidence type="ECO:0000256" key="4">
    <source>
        <dbReference type="ARBA" id="ARBA00022692"/>
    </source>
</evidence>
<feature type="transmembrane region" description="Helical" evidence="7">
    <location>
        <begin position="84"/>
        <end position="108"/>
    </location>
</feature>
<accession>A0A3A3FL13</accession>
<feature type="transmembrane region" description="Helical" evidence="7">
    <location>
        <begin position="12"/>
        <end position="33"/>
    </location>
</feature>
<comment type="caution">
    <text evidence="8">The sequence shown here is derived from an EMBL/GenBank/DDBJ whole genome shotgun (WGS) entry which is preliminary data.</text>
</comment>
<dbReference type="GO" id="GO:0005886">
    <property type="term" value="C:plasma membrane"/>
    <property type="evidence" value="ECO:0007669"/>
    <property type="project" value="UniProtKB-SubCell"/>
</dbReference>
<feature type="transmembrane region" description="Helical" evidence="7">
    <location>
        <begin position="45"/>
        <end position="64"/>
    </location>
</feature>
<dbReference type="OrthoDB" id="3831435at2"/>
<keyword evidence="5 7" id="KW-1133">Transmembrane helix</keyword>
<dbReference type="Proteomes" id="UP000265955">
    <property type="component" value="Unassembled WGS sequence"/>
</dbReference>
<keyword evidence="6 7" id="KW-0472">Membrane</keyword>
<feature type="transmembrane region" description="Helical" evidence="7">
    <location>
        <begin position="213"/>
        <end position="235"/>
    </location>
</feature>
<evidence type="ECO:0000313" key="8">
    <source>
        <dbReference type="EMBL" id="RJF95874.1"/>
    </source>
</evidence>
<feature type="transmembrane region" description="Helical" evidence="7">
    <location>
        <begin position="294"/>
        <end position="321"/>
    </location>
</feature>
<feature type="transmembrane region" description="Helical" evidence="7">
    <location>
        <begin position="114"/>
        <end position="139"/>
    </location>
</feature>
<gene>
    <name evidence="8" type="ORF">D3871_21145</name>
</gene>
<dbReference type="PANTHER" id="PTHR30250:SF10">
    <property type="entry name" value="LIPOPOLYSACCHARIDE BIOSYNTHESIS PROTEIN WZXC"/>
    <property type="match status" value="1"/>
</dbReference>
<evidence type="ECO:0000256" key="2">
    <source>
        <dbReference type="ARBA" id="ARBA00007430"/>
    </source>
</evidence>
<evidence type="ECO:0000313" key="9">
    <source>
        <dbReference type="Proteomes" id="UP000265955"/>
    </source>
</evidence>
<reference evidence="9" key="1">
    <citation type="submission" date="2018-09" db="EMBL/GenBank/DDBJ databases">
        <authorList>
            <person name="Zhu H."/>
        </authorList>
    </citation>
    <scope>NUCLEOTIDE SEQUENCE [LARGE SCALE GENOMIC DNA]</scope>
    <source>
        <strain evidence="9">K1R23-30</strain>
    </source>
</reference>
<feature type="transmembrane region" description="Helical" evidence="7">
    <location>
        <begin position="255"/>
        <end position="273"/>
    </location>
</feature>
<evidence type="ECO:0000256" key="6">
    <source>
        <dbReference type="ARBA" id="ARBA00023136"/>
    </source>
</evidence>
<proteinExistence type="inferred from homology"/>
<name>A0A3A3FL13_9BURK</name>
<dbReference type="AlphaFoldDB" id="A0A3A3FL13"/>
<protein>
    <submittedName>
        <fullName evidence="8">Lipopolysaccharide biosynthesis protein</fullName>
    </submittedName>
</protein>
<keyword evidence="4 7" id="KW-0812">Transmembrane</keyword>
<sequence length="419" mass="45348">MADIVKTRNTFLNHTLVNASGIVVGQLIYLLTMPIMARKYTAAEFGVYASLVAVCGIFSCGAALRFDSALPSTQAGEMPSMYRLGLLACAISLLFGVVAVTAGLHHYLPWPISLSAPILALLCVITGTLQAFISVCSAVLTWRGQFAQTTLLRIIQPACFVAAATMMVPGSLPIAFGCGLFAAALCGFAFSWRQLLRPASVCVRRVARRYWEHPIISLPVAILDTLALAMPVLFIVQNYGDAAGGNYSQVQRLTAAPLILCAMAISQVFYKHAADAFRAGRSVRPLMWNTVRGLALVGAALVLAVATLGEPLLALFLGAGWRTDSGYLMLVLLPAVIRMSVSPITSVFAVTRQLKLAALWQVTYTISTWSVLRYASKQYPLDQLLGIIVFNELILYGIYLWMADIAGRRMERENNKCAG</sequence>
<dbReference type="RefSeq" id="WP_119771021.1">
    <property type="nucleotide sequence ID" value="NZ_QYUO01000002.1"/>
</dbReference>
<evidence type="ECO:0000256" key="5">
    <source>
        <dbReference type="ARBA" id="ARBA00022989"/>
    </source>
</evidence>
<feature type="transmembrane region" description="Helical" evidence="7">
    <location>
        <begin position="384"/>
        <end position="402"/>
    </location>
</feature>